<organism evidence="1 2">
    <name type="scientific">Coniosporium uncinatum</name>
    <dbReference type="NCBI Taxonomy" id="93489"/>
    <lineage>
        <taxon>Eukaryota</taxon>
        <taxon>Fungi</taxon>
        <taxon>Dikarya</taxon>
        <taxon>Ascomycota</taxon>
        <taxon>Pezizomycotina</taxon>
        <taxon>Dothideomycetes</taxon>
        <taxon>Dothideomycetes incertae sedis</taxon>
        <taxon>Coniosporium</taxon>
    </lineage>
</organism>
<feature type="non-terminal residue" evidence="1">
    <location>
        <position position="1"/>
    </location>
</feature>
<proteinExistence type="predicted"/>
<evidence type="ECO:0000313" key="2">
    <source>
        <dbReference type="Proteomes" id="UP001186974"/>
    </source>
</evidence>
<dbReference type="Proteomes" id="UP001186974">
    <property type="component" value="Unassembled WGS sequence"/>
</dbReference>
<accession>A0ACC3D6X4</accession>
<dbReference type="EMBL" id="JAWDJW010007097">
    <property type="protein sequence ID" value="KAK3062853.1"/>
    <property type="molecule type" value="Genomic_DNA"/>
</dbReference>
<protein>
    <submittedName>
        <fullName evidence="1">Uncharacterized protein</fullName>
    </submittedName>
</protein>
<keyword evidence="2" id="KW-1185">Reference proteome</keyword>
<gene>
    <name evidence="1" type="ORF">LTS18_003232</name>
</gene>
<reference evidence="1" key="1">
    <citation type="submission" date="2024-09" db="EMBL/GenBank/DDBJ databases">
        <title>Black Yeasts Isolated from many extreme environments.</title>
        <authorList>
            <person name="Coleine C."/>
            <person name="Stajich J.E."/>
            <person name="Selbmann L."/>
        </authorList>
    </citation>
    <scope>NUCLEOTIDE SEQUENCE</scope>
    <source>
        <strain evidence="1">CCFEE 5737</strain>
    </source>
</reference>
<evidence type="ECO:0000313" key="1">
    <source>
        <dbReference type="EMBL" id="KAK3062853.1"/>
    </source>
</evidence>
<name>A0ACC3D6X4_9PEZI</name>
<comment type="caution">
    <text evidence="1">The sequence shown here is derived from an EMBL/GenBank/DDBJ whole genome shotgun (WGS) entry which is preliminary data.</text>
</comment>
<sequence length="177" mass="18040">QDPFAEHDAAAHQRQPSFELSDDAGILRPRAGSNGGTITPPGSSDGGGGRSRASSIQITPNASPTRSGAERGRTNTLSTQYRPPLHRANTSDISDHGPWGLSPSPSNAATNRPVSPLQLGPGGSGSSDAVGRSRAGSAVSAQDVLDVLDNSAWGESIRRSFTVRRSGSGAEGSGGSR</sequence>